<dbReference type="SMART" id="SM00220">
    <property type="entry name" value="S_TKc"/>
    <property type="match status" value="1"/>
</dbReference>
<dbReference type="Pfam" id="PF00069">
    <property type="entry name" value="Pkinase"/>
    <property type="match status" value="1"/>
</dbReference>
<evidence type="ECO:0000313" key="4">
    <source>
        <dbReference type="EMBL" id="AYV86170.1"/>
    </source>
</evidence>
<keyword evidence="1" id="KW-0547">Nucleotide-binding</keyword>
<dbReference type="Gene3D" id="3.30.200.20">
    <property type="entry name" value="Phosphorylase Kinase, domain 1"/>
    <property type="match status" value="1"/>
</dbReference>
<keyword evidence="2" id="KW-0067">ATP-binding</keyword>
<reference evidence="4" key="1">
    <citation type="submission" date="2018-10" db="EMBL/GenBank/DDBJ databases">
        <title>Hidden diversity of soil giant viruses.</title>
        <authorList>
            <person name="Schulz F."/>
            <person name="Alteio L."/>
            <person name="Goudeau D."/>
            <person name="Ryan E.M."/>
            <person name="Malmstrom R.R."/>
            <person name="Blanchard J."/>
            <person name="Woyke T."/>
        </authorList>
    </citation>
    <scope>NUCLEOTIDE SEQUENCE</scope>
    <source>
        <strain evidence="4">SMV1</strain>
    </source>
</reference>
<proteinExistence type="predicted"/>
<keyword evidence="4" id="KW-0808">Transferase</keyword>
<protein>
    <submittedName>
        <fullName evidence="4">Serine/threonine protein kinase</fullName>
    </submittedName>
</protein>
<dbReference type="GO" id="GO:0004674">
    <property type="term" value="F:protein serine/threonine kinase activity"/>
    <property type="evidence" value="ECO:0007669"/>
    <property type="project" value="UniProtKB-KW"/>
</dbReference>
<keyword evidence="4" id="KW-0723">Serine/threonine-protein kinase</keyword>
<dbReference type="GO" id="GO:0005524">
    <property type="term" value="F:ATP binding"/>
    <property type="evidence" value="ECO:0007669"/>
    <property type="project" value="UniProtKB-KW"/>
</dbReference>
<feature type="domain" description="Protein kinase" evidence="3">
    <location>
        <begin position="2"/>
        <end position="307"/>
    </location>
</feature>
<dbReference type="InterPro" id="IPR000719">
    <property type="entry name" value="Prot_kinase_dom"/>
</dbReference>
<evidence type="ECO:0000256" key="1">
    <source>
        <dbReference type="ARBA" id="ARBA00022741"/>
    </source>
</evidence>
<keyword evidence="4" id="KW-0418">Kinase</keyword>
<dbReference type="EMBL" id="MK072498">
    <property type="protein sequence ID" value="AYV86170.1"/>
    <property type="molecule type" value="Genomic_DNA"/>
</dbReference>
<evidence type="ECO:0000259" key="3">
    <source>
        <dbReference type="PROSITE" id="PS50011"/>
    </source>
</evidence>
<accession>A0A3G5AG52</accession>
<dbReference type="InterPro" id="IPR011009">
    <property type="entry name" value="Kinase-like_dom_sf"/>
</dbReference>
<evidence type="ECO:0000256" key="2">
    <source>
        <dbReference type="ARBA" id="ARBA00022840"/>
    </source>
</evidence>
<organism evidence="4">
    <name type="scientific">Solumvirus sp</name>
    <dbReference type="NCBI Taxonomy" id="2487773"/>
    <lineage>
        <taxon>Viruses</taxon>
        <taxon>Pithoviruses</taxon>
    </lineage>
</organism>
<name>A0A3G5AG52_9VIRU</name>
<gene>
    <name evidence="4" type="ORF">Solumvirus1_45</name>
</gene>
<dbReference type="InterPro" id="IPR008271">
    <property type="entry name" value="Ser/Thr_kinase_AS"/>
</dbReference>
<sequence>MLTKKDTCGTGAYSRVYTVEDDRGAQFALKRNFADIDSNFWNNSREFEVLNIFRGHPHIIELKGVAFANQFKSPLSPKGSGDRDDMVHFVFDKAQCDLQHFIEKKTNITADSFTSMCLQMCAAVDFMHFNTIAHRDIKLSNFLIYLKDGLPSIRICDFGFAKPMTASAPSSPRVSTCVYRAPEICLDGNHSYAVDVWSLGCAIFELATRKQFNSVNNEEGVPLLEGIIKRMPDVSPSEWGSLPISAQRMLQATSRSAPLNLRWQSELKSSYIKGLDIVKLTSLLEGMLTFNPLKRMKIGEVLGHEFFGKVHQDYLKHLRSTYGLNFVRNVKIASTKCFERQRAFEIIEDLYSRRKCQIYTDRILFQAISFYDRYISIAILEDSTHTETPTRGKLLDSREAGLRFASCYYMAVKYFTTVHKQESFARIVKFLLPDEVLSDTDYTIISKFECDLYDKYLKSNIYYDTIYEAFSIKYNKAPESDDVHAMLLFLKTFDGSANSTELIDKFDLVKNSINGVIVNHVSSIKIDVSNSDIGTKDNKKDQKFNELNNVFGGVFKDPFSNISFAATQLRENPFSSVNNPFATSVKTEPVKDDLKIQELKKK</sequence>
<dbReference type="InterPro" id="IPR050117">
    <property type="entry name" value="MAPK"/>
</dbReference>
<dbReference type="PROSITE" id="PS50011">
    <property type="entry name" value="PROTEIN_KINASE_DOM"/>
    <property type="match status" value="1"/>
</dbReference>
<dbReference type="SUPFAM" id="SSF56112">
    <property type="entry name" value="Protein kinase-like (PK-like)"/>
    <property type="match status" value="1"/>
</dbReference>
<dbReference type="Gene3D" id="1.10.510.10">
    <property type="entry name" value="Transferase(Phosphotransferase) domain 1"/>
    <property type="match status" value="1"/>
</dbReference>
<dbReference type="CDD" id="cd00180">
    <property type="entry name" value="PKc"/>
    <property type="match status" value="1"/>
</dbReference>
<dbReference type="PANTHER" id="PTHR24055">
    <property type="entry name" value="MITOGEN-ACTIVATED PROTEIN KINASE"/>
    <property type="match status" value="1"/>
</dbReference>
<dbReference type="PROSITE" id="PS00108">
    <property type="entry name" value="PROTEIN_KINASE_ST"/>
    <property type="match status" value="1"/>
</dbReference>